<dbReference type="SUPFAM" id="SSF53448">
    <property type="entry name" value="Nucleotide-diphospho-sugar transferases"/>
    <property type="match status" value="1"/>
</dbReference>
<reference evidence="5" key="1">
    <citation type="submission" date="2016-10" db="EMBL/GenBank/DDBJ databases">
        <authorList>
            <person name="Varghese N."/>
            <person name="Submissions S."/>
        </authorList>
    </citation>
    <scope>NUCLEOTIDE SEQUENCE [LARGE SCALE GENOMIC DNA]</scope>
    <source>
        <strain evidence="5">DSM 9990</strain>
    </source>
</reference>
<keyword evidence="5" id="KW-1185">Reference proteome</keyword>
<protein>
    <submittedName>
        <fullName evidence="4">Tetratricopeptide repeat-containing protein</fullName>
    </submittedName>
</protein>
<feature type="repeat" description="TPR" evidence="2">
    <location>
        <begin position="394"/>
        <end position="427"/>
    </location>
</feature>
<evidence type="ECO:0000256" key="1">
    <source>
        <dbReference type="ARBA" id="ARBA00038494"/>
    </source>
</evidence>
<dbReference type="Pfam" id="PF00535">
    <property type="entry name" value="Glycos_transf_2"/>
    <property type="match status" value="1"/>
</dbReference>
<dbReference type="Gene3D" id="1.25.40.10">
    <property type="entry name" value="Tetratricopeptide repeat domain"/>
    <property type="match status" value="2"/>
</dbReference>
<dbReference type="Gene3D" id="3.90.550.10">
    <property type="entry name" value="Spore Coat Polysaccharide Biosynthesis Protein SpsA, Chain A"/>
    <property type="match status" value="1"/>
</dbReference>
<dbReference type="InterPro" id="IPR029044">
    <property type="entry name" value="Nucleotide-diphossugar_trans"/>
</dbReference>
<sequence>MADPKLSVCMIVKNEARNLKELLPSVKNFADEIVVVDTGSDDNTVEIAKTFTPNVYYFPWCDDFSAARNFSLSKASGNYFLWLDADDRISDKAILSIKELKKYFNSSNFFYMILKDIALTDHGPKVRSYTYQIRCAPLLPGVKFQGKVHERLLENLPSPPFRPVTTDIEIEHYGYNDPILLKKKMLRNLRLMTMDYEHYKSDPAFIISLAVTYYALKNYSKAYLTIKNYIETNYSQISENYFNSSFDIYVTAAEYAYTSDVEAEAIRWLIRAEACVRPEKACIFRLAKMWEKLGDHRKAIGYLLTSLNMPHKVSTIPTLPPPEEWELSLRLAYNYICLGDKETYRKFVASATNVGGISREDAYEWLSTHAFYLKNFQIAQLVMEDALAEGCATPSILCNLGILYRKYGNMAKAEEYLRKSLAMNPQHIVSRINLGWVYLAKGEYEKSFKVWSALLRNGIDDWDVVAGGIVSGIIYGADIENFIELLTGKAVAEVPYELRDFEISKEPIGLLEALIKTLQLADRSDLVPYVTALRRFILKPGRKKTELR</sequence>
<dbReference type="InterPro" id="IPR019734">
    <property type="entry name" value="TPR_rpt"/>
</dbReference>
<dbReference type="STRING" id="39841.SAMN05660836_00203"/>
<dbReference type="EMBL" id="FOUU01000001">
    <property type="protein sequence ID" value="SFM43048.1"/>
    <property type="molecule type" value="Genomic_DNA"/>
</dbReference>
<organism evidence="4 5">
    <name type="scientific">Thermodesulforhabdus norvegica</name>
    <dbReference type="NCBI Taxonomy" id="39841"/>
    <lineage>
        <taxon>Bacteria</taxon>
        <taxon>Pseudomonadati</taxon>
        <taxon>Thermodesulfobacteriota</taxon>
        <taxon>Syntrophobacteria</taxon>
        <taxon>Syntrophobacterales</taxon>
        <taxon>Thermodesulforhabdaceae</taxon>
        <taxon>Thermodesulforhabdus</taxon>
    </lineage>
</organism>
<dbReference type="SUPFAM" id="SSF48452">
    <property type="entry name" value="TPR-like"/>
    <property type="match status" value="2"/>
</dbReference>
<dbReference type="PANTHER" id="PTHR43630:SF2">
    <property type="entry name" value="GLYCOSYLTRANSFERASE"/>
    <property type="match status" value="1"/>
</dbReference>
<dbReference type="Proteomes" id="UP000199611">
    <property type="component" value="Unassembled WGS sequence"/>
</dbReference>
<gene>
    <name evidence="4" type="ORF">SAMN05660836_00203</name>
</gene>
<dbReference type="InterPro" id="IPR001173">
    <property type="entry name" value="Glyco_trans_2-like"/>
</dbReference>
<name>A0A1I4QSK5_9BACT</name>
<dbReference type="OrthoDB" id="9790457at2"/>
<dbReference type="PROSITE" id="PS50005">
    <property type="entry name" value="TPR"/>
    <property type="match status" value="1"/>
</dbReference>
<comment type="similarity">
    <text evidence="1">Belongs to the glycosyltransferase 2 family. WaaE/KdtX subfamily.</text>
</comment>
<dbReference type="Pfam" id="PF00515">
    <property type="entry name" value="TPR_1"/>
    <property type="match status" value="1"/>
</dbReference>
<evidence type="ECO:0000259" key="3">
    <source>
        <dbReference type="Pfam" id="PF00535"/>
    </source>
</evidence>
<accession>A0A1I4QSK5</accession>
<keyword evidence="2" id="KW-0802">TPR repeat</keyword>
<evidence type="ECO:0000256" key="2">
    <source>
        <dbReference type="PROSITE-ProRule" id="PRU00339"/>
    </source>
</evidence>
<dbReference type="PANTHER" id="PTHR43630">
    <property type="entry name" value="POLY-BETA-1,6-N-ACETYL-D-GLUCOSAMINE SYNTHASE"/>
    <property type="match status" value="1"/>
</dbReference>
<dbReference type="RefSeq" id="WP_093392777.1">
    <property type="nucleotide sequence ID" value="NZ_FOUU01000001.1"/>
</dbReference>
<dbReference type="CDD" id="cd02511">
    <property type="entry name" value="Beta4Glucosyltransferase"/>
    <property type="match status" value="1"/>
</dbReference>
<proteinExistence type="inferred from homology"/>
<dbReference type="AlphaFoldDB" id="A0A1I4QSK5"/>
<feature type="domain" description="Glycosyltransferase 2-like" evidence="3">
    <location>
        <begin position="7"/>
        <end position="96"/>
    </location>
</feature>
<dbReference type="SMART" id="SM00028">
    <property type="entry name" value="TPR"/>
    <property type="match status" value="4"/>
</dbReference>
<evidence type="ECO:0000313" key="4">
    <source>
        <dbReference type="EMBL" id="SFM43048.1"/>
    </source>
</evidence>
<evidence type="ECO:0000313" key="5">
    <source>
        <dbReference type="Proteomes" id="UP000199611"/>
    </source>
</evidence>
<dbReference type="InterPro" id="IPR011990">
    <property type="entry name" value="TPR-like_helical_dom_sf"/>
</dbReference>